<evidence type="ECO:0000256" key="2">
    <source>
        <dbReference type="ARBA" id="ARBA00022705"/>
    </source>
</evidence>
<sequence>MKQESVTYTKDGLDALTFTAEGDIRQAINNLQAPHTGFGLVNRENVFKVFDVPNVDDLKKIFFIC</sequence>
<gene>
    <name evidence="5" type="ORF">PPRIM_AZ9-3.1.T0670015</name>
</gene>
<keyword evidence="6" id="KW-1185">Reference proteome</keyword>
<accession>A0A8S1MP53</accession>
<protein>
    <submittedName>
        <fullName evidence="5">Uncharacterized protein</fullName>
    </submittedName>
</protein>
<evidence type="ECO:0000313" key="5">
    <source>
        <dbReference type="EMBL" id="CAD8082010.1"/>
    </source>
</evidence>
<evidence type="ECO:0000256" key="1">
    <source>
        <dbReference type="ARBA" id="ARBA00005378"/>
    </source>
</evidence>
<keyword evidence="4" id="KW-0067">ATP-binding</keyword>
<evidence type="ECO:0000256" key="4">
    <source>
        <dbReference type="ARBA" id="ARBA00022840"/>
    </source>
</evidence>
<dbReference type="EMBL" id="CAJJDM010000070">
    <property type="protein sequence ID" value="CAD8082010.1"/>
    <property type="molecule type" value="Genomic_DNA"/>
</dbReference>
<dbReference type="Proteomes" id="UP000688137">
    <property type="component" value="Unassembled WGS sequence"/>
</dbReference>
<reference evidence="5" key="1">
    <citation type="submission" date="2021-01" db="EMBL/GenBank/DDBJ databases">
        <authorList>
            <consortium name="Genoscope - CEA"/>
            <person name="William W."/>
        </authorList>
    </citation>
    <scope>NUCLEOTIDE SEQUENCE</scope>
</reference>
<evidence type="ECO:0000313" key="6">
    <source>
        <dbReference type="Proteomes" id="UP000688137"/>
    </source>
</evidence>
<dbReference type="FunFam" id="1.10.8.60:FF:000012">
    <property type="entry name" value="Replication factor C subunit 4"/>
    <property type="match status" value="1"/>
</dbReference>
<comment type="similarity">
    <text evidence="1">Belongs to the activator 1 small subunits family.</text>
</comment>
<dbReference type="GO" id="GO:0006260">
    <property type="term" value="P:DNA replication"/>
    <property type="evidence" value="ECO:0007669"/>
    <property type="project" value="UniProtKB-KW"/>
</dbReference>
<dbReference type="InterPro" id="IPR047854">
    <property type="entry name" value="RFC_lid"/>
</dbReference>
<comment type="caution">
    <text evidence="5">The sequence shown here is derived from an EMBL/GenBank/DDBJ whole genome shotgun (WGS) entry which is preliminary data.</text>
</comment>
<name>A0A8S1MP53_PARPR</name>
<organism evidence="5 6">
    <name type="scientific">Paramecium primaurelia</name>
    <dbReference type="NCBI Taxonomy" id="5886"/>
    <lineage>
        <taxon>Eukaryota</taxon>
        <taxon>Sar</taxon>
        <taxon>Alveolata</taxon>
        <taxon>Ciliophora</taxon>
        <taxon>Intramacronucleata</taxon>
        <taxon>Oligohymenophorea</taxon>
        <taxon>Peniculida</taxon>
        <taxon>Parameciidae</taxon>
        <taxon>Paramecium</taxon>
    </lineage>
</organism>
<keyword evidence="3" id="KW-0547">Nucleotide-binding</keyword>
<evidence type="ECO:0000256" key="3">
    <source>
        <dbReference type="ARBA" id="ARBA00022741"/>
    </source>
</evidence>
<dbReference type="GO" id="GO:0005524">
    <property type="term" value="F:ATP binding"/>
    <property type="evidence" value="ECO:0007669"/>
    <property type="project" value="UniProtKB-KW"/>
</dbReference>
<dbReference type="CDD" id="cd18140">
    <property type="entry name" value="HLD_clamp_RFC"/>
    <property type="match status" value="1"/>
</dbReference>
<proteinExistence type="inferred from homology"/>
<keyword evidence="2" id="KW-0235">DNA replication</keyword>
<dbReference type="AlphaFoldDB" id="A0A8S1MP53"/>